<feature type="compositionally biased region" description="Basic and acidic residues" evidence="3">
    <location>
        <begin position="1"/>
        <end position="11"/>
    </location>
</feature>
<protein>
    <submittedName>
        <fullName evidence="4">CpsD/CapB family tyrosine-protein kinase</fullName>
    </submittedName>
</protein>
<dbReference type="Proteomes" id="UP000631034">
    <property type="component" value="Unassembled WGS sequence"/>
</dbReference>
<keyword evidence="5" id="KW-1185">Reference proteome</keyword>
<dbReference type="CDD" id="cd05387">
    <property type="entry name" value="BY-kinase"/>
    <property type="match status" value="1"/>
</dbReference>
<dbReference type="AlphaFoldDB" id="A0A8J6YIM6"/>
<accession>A0A8J6YIM6</accession>
<dbReference type="Gene3D" id="3.40.50.300">
    <property type="entry name" value="P-loop containing nucleotide triphosphate hydrolases"/>
    <property type="match status" value="1"/>
</dbReference>
<dbReference type="InterPro" id="IPR005702">
    <property type="entry name" value="Wzc-like_C"/>
</dbReference>
<evidence type="ECO:0000313" key="5">
    <source>
        <dbReference type="Proteomes" id="UP000631034"/>
    </source>
</evidence>
<organism evidence="4 5">
    <name type="scientific">Phaeovibrio sulfidiphilus</name>
    <dbReference type="NCBI Taxonomy" id="1220600"/>
    <lineage>
        <taxon>Bacteria</taxon>
        <taxon>Pseudomonadati</taxon>
        <taxon>Pseudomonadota</taxon>
        <taxon>Alphaproteobacteria</taxon>
        <taxon>Rhodospirillales</taxon>
        <taxon>Rhodospirillaceae</taxon>
        <taxon>Phaeovibrio</taxon>
    </lineage>
</organism>
<feature type="region of interest" description="Disordered" evidence="3">
    <location>
        <begin position="1"/>
        <end position="52"/>
    </location>
</feature>
<evidence type="ECO:0000256" key="1">
    <source>
        <dbReference type="ARBA" id="ARBA00022741"/>
    </source>
</evidence>
<reference evidence="4" key="1">
    <citation type="submission" date="2020-10" db="EMBL/GenBank/DDBJ databases">
        <title>Genome sequence of the unusual species of purple photosynthetic bacteria, Phaeovibrio sulfidiphilus DSM 23193, type strain.</title>
        <authorList>
            <person name="Kyndt J.A."/>
            <person name="Meyer T.E."/>
        </authorList>
    </citation>
    <scope>NUCLEOTIDE SEQUENCE</scope>
    <source>
        <strain evidence="4">DSM 23193</strain>
    </source>
</reference>
<dbReference type="PANTHER" id="PTHR32309:SF31">
    <property type="entry name" value="CAPSULAR EXOPOLYSACCHARIDE FAMILY"/>
    <property type="match status" value="1"/>
</dbReference>
<keyword evidence="2" id="KW-0067">ATP-binding</keyword>
<dbReference type="PANTHER" id="PTHR32309">
    <property type="entry name" value="TYROSINE-PROTEIN KINASE"/>
    <property type="match status" value="1"/>
</dbReference>
<evidence type="ECO:0000256" key="3">
    <source>
        <dbReference type="SAM" id="MobiDB-lite"/>
    </source>
</evidence>
<dbReference type="EMBL" id="JACZHT010000002">
    <property type="protein sequence ID" value="MBE1236951.1"/>
    <property type="molecule type" value="Genomic_DNA"/>
</dbReference>
<dbReference type="GO" id="GO:0016301">
    <property type="term" value="F:kinase activity"/>
    <property type="evidence" value="ECO:0007669"/>
    <property type="project" value="UniProtKB-KW"/>
</dbReference>
<proteinExistence type="predicted"/>
<dbReference type="InterPro" id="IPR027417">
    <property type="entry name" value="P-loop_NTPase"/>
</dbReference>
<evidence type="ECO:0000256" key="2">
    <source>
        <dbReference type="ARBA" id="ARBA00022840"/>
    </source>
</evidence>
<comment type="caution">
    <text evidence="4">The sequence shown here is derived from an EMBL/GenBank/DDBJ whole genome shotgun (WGS) entry which is preliminary data.</text>
</comment>
<name>A0A8J6YIM6_9PROT</name>
<evidence type="ECO:0000313" key="4">
    <source>
        <dbReference type="EMBL" id="MBE1236951.1"/>
    </source>
</evidence>
<keyword evidence="1" id="KW-0547">Nucleotide-binding</keyword>
<sequence>MDKLTRALEKARQKRLARLSSEHGGAGELLKGGTPNPDGTLPVDGDDPGSLPAPVRRSRIFHISDTQLEANRLISRRLQDRNADLFRVLRTKVMQEMGRIGARTLGVTSPVYGDGKSIIAANLALSLAQDVNQTVLLVDLDLRDPSVQRNFGIDAELGLGDYLKGDAQVPDCMVGLDIERLRLLPITHPLEDSSEVLGTPKMAALARELKNRYADRIVIYDMPPLLTQADTIAFLPHVDAVLLVLRDGGTTLEDFERCRDALANFHVVGAVINDRRFKLI</sequence>
<dbReference type="RefSeq" id="WP_192533948.1">
    <property type="nucleotide sequence ID" value="NZ_JACZHT010000002.1"/>
</dbReference>
<dbReference type="InterPro" id="IPR050445">
    <property type="entry name" value="Bact_polysacc_biosynth/exp"/>
</dbReference>
<gene>
    <name evidence="4" type="ORF">IHV25_04730</name>
</gene>
<keyword evidence="4" id="KW-0808">Transferase</keyword>
<dbReference type="SUPFAM" id="SSF52540">
    <property type="entry name" value="P-loop containing nucleoside triphosphate hydrolases"/>
    <property type="match status" value="1"/>
</dbReference>
<keyword evidence="4" id="KW-0418">Kinase</keyword>